<sequence>MLSLEELALLPLCGLPAYRAVRTFMYAFSSSSMRDGSMPMTPSPSADRRGFEISSPPTRKGSLSRGTSDHAQGYRRRVLVLRGHDGAGAMAVQMLVGRGWRVSVHVPFSSVPAYATQEAGDRFMHVVEERARDWGADEVIFDDGEEGGGPDDGRGAAVRVLDTLREDGDVFDAVLDTIGGKEVREAAERLLKSAGADGSASARLKRRGVGQFTTLVGDHPERTIPSAGDNFRAGLRSLRPVGGSTTRVGYAWVSVAQDVDWEGDDVGETLRMVLRLALEDGVRPLVEDLVSGDGPDTPRTTPFERAPSVDGGTVVVKIAQ</sequence>
<dbReference type="GO" id="GO:0005739">
    <property type="term" value="C:mitochondrion"/>
    <property type="evidence" value="ECO:0007669"/>
    <property type="project" value="TreeGrafter"/>
</dbReference>
<gene>
    <name evidence="2" type="ORF">CPB84DRAFT_1815732</name>
</gene>
<protein>
    <submittedName>
        <fullName evidence="2">Uncharacterized protein</fullName>
    </submittedName>
</protein>
<accession>A0A9P5TMC4</accession>
<proteinExistence type="predicted"/>
<evidence type="ECO:0000313" key="2">
    <source>
        <dbReference type="EMBL" id="KAF8898136.1"/>
    </source>
</evidence>
<dbReference type="EMBL" id="JADNYJ010000055">
    <property type="protein sequence ID" value="KAF8898136.1"/>
    <property type="molecule type" value="Genomic_DNA"/>
</dbReference>
<comment type="caution">
    <text evidence="2">The sequence shown here is derived from an EMBL/GenBank/DDBJ whole genome shotgun (WGS) entry which is preliminary data.</text>
</comment>
<keyword evidence="3" id="KW-1185">Reference proteome</keyword>
<dbReference type="AlphaFoldDB" id="A0A9P5TMC4"/>
<evidence type="ECO:0000313" key="3">
    <source>
        <dbReference type="Proteomes" id="UP000724874"/>
    </source>
</evidence>
<dbReference type="PANTHER" id="PTHR11695">
    <property type="entry name" value="ALCOHOL DEHYDROGENASE RELATED"/>
    <property type="match status" value="1"/>
</dbReference>
<dbReference type="InterPro" id="IPR050700">
    <property type="entry name" value="YIM1/Zinc_Alcohol_DH_Fams"/>
</dbReference>
<name>A0A9P5TMC4_GYMJU</name>
<dbReference type="Gene3D" id="3.40.50.720">
    <property type="entry name" value="NAD(P)-binding Rossmann-like Domain"/>
    <property type="match status" value="1"/>
</dbReference>
<dbReference type="OrthoDB" id="201656at2759"/>
<organism evidence="2 3">
    <name type="scientific">Gymnopilus junonius</name>
    <name type="common">Spectacular rustgill mushroom</name>
    <name type="synonym">Gymnopilus spectabilis subsp. junonius</name>
    <dbReference type="NCBI Taxonomy" id="109634"/>
    <lineage>
        <taxon>Eukaryota</taxon>
        <taxon>Fungi</taxon>
        <taxon>Dikarya</taxon>
        <taxon>Basidiomycota</taxon>
        <taxon>Agaricomycotina</taxon>
        <taxon>Agaricomycetes</taxon>
        <taxon>Agaricomycetidae</taxon>
        <taxon>Agaricales</taxon>
        <taxon>Agaricineae</taxon>
        <taxon>Hymenogastraceae</taxon>
        <taxon>Gymnopilus</taxon>
    </lineage>
</organism>
<dbReference type="Proteomes" id="UP000724874">
    <property type="component" value="Unassembled WGS sequence"/>
</dbReference>
<feature type="region of interest" description="Disordered" evidence="1">
    <location>
        <begin position="32"/>
        <end position="70"/>
    </location>
</feature>
<dbReference type="PANTHER" id="PTHR11695:SF294">
    <property type="entry name" value="RETICULON-4-INTERACTING PROTEIN 1, MITOCHONDRIAL"/>
    <property type="match status" value="1"/>
</dbReference>
<reference evidence="2" key="1">
    <citation type="submission" date="2020-11" db="EMBL/GenBank/DDBJ databases">
        <authorList>
            <consortium name="DOE Joint Genome Institute"/>
            <person name="Ahrendt S."/>
            <person name="Riley R."/>
            <person name="Andreopoulos W."/>
            <person name="LaButti K."/>
            <person name="Pangilinan J."/>
            <person name="Ruiz-duenas F.J."/>
            <person name="Barrasa J.M."/>
            <person name="Sanchez-Garcia M."/>
            <person name="Camarero S."/>
            <person name="Miyauchi S."/>
            <person name="Serrano A."/>
            <person name="Linde D."/>
            <person name="Babiker R."/>
            <person name="Drula E."/>
            <person name="Ayuso-Fernandez I."/>
            <person name="Pacheco R."/>
            <person name="Padilla G."/>
            <person name="Ferreira P."/>
            <person name="Barriuso J."/>
            <person name="Kellner H."/>
            <person name="Castanera R."/>
            <person name="Alfaro M."/>
            <person name="Ramirez L."/>
            <person name="Pisabarro A.G."/>
            <person name="Kuo A."/>
            <person name="Tritt A."/>
            <person name="Lipzen A."/>
            <person name="He G."/>
            <person name="Yan M."/>
            <person name="Ng V."/>
            <person name="Cullen D."/>
            <person name="Martin F."/>
            <person name="Rosso M.-N."/>
            <person name="Henrissat B."/>
            <person name="Hibbett D."/>
            <person name="Martinez A.T."/>
            <person name="Grigoriev I.V."/>
        </authorList>
    </citation>
    <scope>NUCLEOTIDE SEQUENCE</scope>
    <source>
        <strain evidence="2">AH 44721</strain>
    </source>
</reference>
<evidence type="ECO:0000256" key="1">
    <source>
        <dbReference type="SAM" id="MobiDB-lite"/>
    </source>
</evidence>